<sequence length="320" mass="36950">MSCALLQISGSMEFIILRIGDKSINSSSATEIILTEEEYAIVEPILMFIIALKMILHTSCAIFTARSDNFYHWFAPIFTCEAVTQTLRFIYEFLLNYYKEFLSDSFCNFLVLEMHFVSSSIIFLYVWAIYYFLFQENEYRVDTFAFFIFFLFMVVALAGSIVDAIIKNESVCVSRDFTGFAFIYMFFAAIVVYLAFLVLIGWLLCASRTNNPDKLTWFIVLFAAVFVRVIGLEVVTHQLISHLAVYWLITIRAIPIAYPIIFSGIEFLLGHLVNDNFRAFPTRMIRARASTFTGHNEKGGMQDKFFDQEVELSFDDLEFA</sequence>
<evidence type="ECO:0000313" key="1">
    <source>
        <dbReference type="EnsemblMetazoa" id="PPA36155.1"/>
    </source>
</evidence>
<organism evidence="1 2">
    <name type="scientific">Pristionchus pacificus</name>
    <name type="common">Parasitic nematode worm</name>
    <dbReference type="NCBI Taxonomy" id="54126"/>
    <lineage>
        <taxon>Eukaryota</taxon>
        <taxon>Metazoa</taxon>
        <taxon>Ecdysozoa</taxon>
        <taxon>Nematoda</taxon>
        <taxon>Chromadorea</taxon>
        <taxon>Rhabditida</taxon>
        <taxon>Rhabditina</taxon>
        <taxon>Diplogasteromorpha</taxon>
        <taxon>Diplogasteroidea</taxon>
        <taxon>Neodiplogasteridae</taxon>
        <taxon>Pristionchus</taxon>
    </lineage>
</organism>
<gene>
    <name evidence="1" type="primary">WBGene00274524</name>
</gene>
<name>A0A2A6CXL8_PRIPA</name>
<protein>
    <submittedName>
        <fullName evidence="1">Uncharacterized protein</fullName>
    </submittedName>
</protein>
<evidence type="ECO:0000313" key="2">
    <source>
        <dbReference type="Proteomes" id="UP000005239"/>
    </source>
</evidence>
<dbReference type="AlphaFoldDB" id="A0A2A6CXL8"/>
<dbReference type="EnsemblMetazoa" id="PPA36155.1">
    <property type="protein sequence ID" value="PPA36155.1"/>
    <property type="gene ID" value="WBGene00274524"/>
</dbReference>
<accession>A0A8R1UMQ6</accession>
<dbReference type="Proteomes" id="UP000005239">
    <property type="component" value="Unassembled WGS sequence"/>
</dbReference>
<proteinExistence type="predicted"/>
<keyword evidence="2" id="KW-1185">Reference proteome</keyword>
<accession>A0A2A6CXL8</accession>
<reference evidence="1" key="2">
    <citation type="submission" date="2022-06" db="UniProtKB">
        <authorList>
            <consortium name="EnsemblMetazoa"/>
        </authorList>
    </citation>
    <scope>IDENTIFICATION</scope>
    <source>
        <strain evidence="1">PS312</strain>
    </source>
</reference>
<reference evidence="2" key="1">
    <citation type="journal article" date="2008" name="Nat. Genet.">
        <title>The Pristionchus pacificus genome provides a unique perspective on nematode lifestyle and parasitism.</title>
        <authorList>
            <person name="Dieterich C."/>
            <person name="Clifton S.W."/>
            <person name="Schuster L.N."/>
            <person name="Chinwalla A."/>
            <person name="Delehaunty K."/>
            <person name="Dinkelacker I."/>
            <person name="Fulton L."/>
            <person name="Fulton R."/>
            <person name="Godfrey J."/>
            <person name="Minx P."/>
            <person name="Mitreva M."/>
            <person name="Roeseler W."/>
            <person name="Tian H."/>
            <person name="Witte H."/>
            <person name="Yang S.P."/>
            <person name="Wilson R.K."/>
            <person name="Sommer R.J."/>
        </authorList>
    </citation>
    <scope>NUCLEOTIDE SEQUENCE [LARGE SCALE GENOMIC DNA]</scope>
    <source>
        <strain evidence="2">PS312</strain>
    </source>
</reference>